<proteinExistence type="predicted"/>
<name>A0A239MWJ7_9ACTN</name>
<evidence type="ECO:0000313" key="4">
    <source>
        <dbReference type="EMBL" id="SNT46514.1"/>
    </source>
</evidence>
<keyword evidence="1 4" id="KW-0378">Hydrolase</keyword>
<feature type="binding site" evidence="2">
    <location>
        <position position="120"/>
    </location>
    <ligand>
        <name>Mn(2+)</name>
        <dbReference type="ChEBI" id="CHEBI:29035"/>
        <label>2</label>
    </ligand>
</feature>
<dbReference type="RefSeq" id="WP_089228051.1">
    <property type="nucleotide sequence ID" value="NZ_FZOF01000028.1"/>
</dbReference>
<dbReference type="NCBIfam" id="TIGR01891">
    <property type="entry name" value="amidohydrolases"/>
    <property type="match status" value="1"/>
</dbReference>
<dbReference type="InterPro" id="IPR002933">
    <property type="entry name" value="Peptidase_M20"/>
</dbReference>
<sequence>MSPSPNGAYGPVLDGLPRVLRPTVADYLELHRHPELSGAEERTAARHAERLRDAGLEVTTGVGGHGVVGVLRNGPGPVVLLRAELDALPVREATGLPYASEAVAPDAEGRPVPVMHACGHDLHLACLGGTAALLAGATGHWSGTLVTVGQPAEETLGGARAMLEDGLYTRFPVPDVVLAQHTAPLPAGMVAHAHGPVLAGSRLLEVVVHGSGGHAASPHLAVDPVVAAAAIVLRLQTVVSRETSPAEQVVLTVGSLHAGTRGNVVPASATLEVSVRAFGDEALERVTAAVHRIVTAECAASGCPRDPSVRVLARSQPTLADPGTVAAVRRAHEETLGAGRVAVWPASTATEDFPLYGPAGAALHGVGEVRTAYWMLGCVGPEQWARTPGAGAAAKMAALPPNHSPAFRPDPRLSVPAGVTALTAAALTQLAGPAR</sequence>
<evidence type="ECO:0000313" key="5">
    <source>
        <dbReference type="Proteomes" id="UP000198280"/>
    </source>
</evidence>
<comment type="cofactor">
    <cofactor evidence="2">
        <name>Mn(2+)</name>
        <dbReference type="ChEBI" id="CHEBI:29035"/>
    </cofactor>
    <text evidence="2">The Mn(2+) ion enhances activity.</text>
</comment>
<dbReference type="AlphaFoldDB" id="A0A239MWJ7"/>
<feature type="binding site" evidence="2">
    <location>
        <position position="118"/>
    </location>
    <ligand>
        <name>Mn(2+)</name>
        <dbReference type="ChEBI" id="CHEBI:29035"/>
        <label>2</label>
    </ligand>
</feature>
<evidence type="ECO:0000256" key="2">
    <source>
        <dbReference type="PIRSR" id="PIRSR005962-1"/>
    </source>
</evidence>
<reference evidence="4 5" key="1">
    <citation type="submission" date="2017-06" db="EMBL/GenBank/DDBJ databases">
        <authorList>
            <person name="Kim H.J."/>
            <person name="Triplett B.A."/>
        </authorList>
    </citation>
    <scope>NUCLEOTIDE SEQUENCE [LARGE SCALE GENOMIC DNA]</scope>
    <source>
        <strain evidence="4 5">CGMCC 4.1858</strain>
    </source>
</reference>
<organism evidence="4 5">
    <name type="scientific">Actinacidiphila glaucinigra</name>
    <dbReference type="NCBI Taxonomy" id="235986"/>
    <lineage>
        <taxon>Bacteria</taxon>
        <taxon>Bacillati</taxon>
        <taxon>Actinomycetota</taxon>
        <taxon>Actinomycetes</taxon>
        <taxon>Kitasatosporales</taxon>
        <taxon>Streptomycetaceae</taxon>
        <taxon>Actinacidiphila</taxon>
    </lineage>
</organism>
<dbReference type="InterPro" id="IPR011650">
    <property type="entry name" value="Peptidase_M20_dimer"/>
</dbReference>
<dbReference type="GO" id="GO:0050118">
    <property type="term" value="F:N-acetyldiaminopimelate deacetylase activity"/>
    <property type="evidence" value="ECO:0007669"/>
    <property type="project" value="UniProtKB-ARBA"/>
</dbReference>
<dbReference type="PANTHER" id="PTHR11014">
    <property type="entry name" value="PEPTIDASE M20 FAMILY MEMBER"/>
    <property type="match status" value="1"/>
</dbReference>
<dbReference type="GO" id="GO:0046872">
    <property type="term" value="F:metal ion binding"/>
    <property type="evidence" value="ECO:0007669"/>
    <property type="project" value="UniProtKB-KW"/>
</dbReference>
<dbReference type="GO" id="GO:0019877">
    <property type="term" value="P:diaminopimelate biosynthetic process"/>
    <property type="evidence" value="ECO:0007669"/>
    <property type="project" value="UniProtKB-ARBA"/>
</dbReference>
<protein>
    <submittedName>
        <fullName evidence="4">Hippurate hydrolase</fullName>
    </submittedName>
</protein>
<feature type="domain" description="Peptidase M20 dimerisation" evidence="3">
    <location>
        <begin position="203"/>
        <end position="298"/>
    </location>
</feature>
<dbReference type="FunFam" id="3.30.70.360:FF:000001">
    <property type="entry name" value="N-acetyldiaminopimelate deacetylase"/>
    <property type="match status" value="1"/>
</dbReference>
<dbReference type="Pfam" id="PF07687">
    <property type="entry name" value="M20_dimer"/>
    <property type="match status" value="1"/>
</dbReference>
<dbReference type="InterPro" id="IPR017439">
    <property type="entry name" value="Amidohydrolase"/>
</dbReference>
<dbReference type="SUPFAM" id="SSF53187">
    <property type="entry name" value="Zn-dependent exopeptidases"/>
    <property type="match status" value="1"/>
</dbReference>
<evidence type="ECO:0000259" key="3">
    <source>
        <dbReference type="Pfam" id="PF07687"/>
    </source>
</evidence>
<gene>
    <name evidence="4" type="ORF">SAMN05216252_12826</name>
</gene>
<keyword evidence="5" id="KW-1185">Reference proteome</keyword>
<dbReference type="OrthoDB" id="9777385at2"/>
<dbReference type="InterPro" id="IPR036264">
    <property type="entry name" value="Bact_exopeptidase_dim_dom"/>
</dbReference>
<evidence type="ECO:0000256" key="1">
    <source>
        <dbReference type="ARBA" id="ARBA00022801"/>
    </source>
</evidence>
<keyword evidence="2" id="KW-0464">Manganese</keyword>
<keyword evidence="2" id="KW-0479">Metal-binding</keyword>
<dbReference type="EMBL" id="FZOF01000028">
    <property type="protein sequence ID" value="SNT46514.1"/>
    <property type="molecule type" value="Genomic_DNA"/>
</dbReference>
<dbReference type="SUPFAM" id="SSF55031">
    <property type="entry name" value="Bacterial exopeptidase dimerisation domain"/>
    <property type="match status" value="1"/>
</dbReference>
<dbReference type="Pfam" id="PF01546">
    <property type="entry name" value="Peptidase_M20"/>
    <property type="match status" value="1"/>
</dbReference>
<feature type="binding site" evidence="2">
    <location>
        <position position="181"/>
    </location>
    <ligand>
        <name>Mn(2+)</name>
        <dbReference type="ChEBI" id="CHEBI:29035"/>
        <label>2</label>
    </ligand>
</feature>
<dbReference type="Proteomes" id="UP000198280">
    <property type="component" value="Unassembled WGS sequence"/>
</dbReference>
<dbReference type="PANTHER" id="PTHR11014:SF63">
    <property type="entry name" value="METALLOPEPTIDASE, PUTATIVE (AFU_ORTHOLOGUE AFUA_6G09600)-RELATED"/>
    <property type="match status" value="1"/>
</dbReference>
<dbReference type="Gene3D" id="3.40.630.10">
    <property type="entry name" value="Zn peptidases"/>
    <property type="match status" value="1"/>
</dbReference>
<feature type="binding site" evidence="2">
    <location>
        <position position="154"/>
    </location>
    <ligand>
        <name>Mn(2+)</name>
        <dbReference type="ChEBI" id="CHEBI:29035"/>
        <label>2</label>
    </ligand>
</feature>
<accession>A0A239MWJ7</accession>
<dbReference type="Gene3D" id="3.30.70.360">
    <property type="match status" value="1"/>
</dbReference>